<dbReference type="OrthoDB" id="3214389at2"/>
<dbReference type="RefSeq" id="WP_123391055.1">
    <property type="nucleotide sequence ID" value="NZ_RKHO01000001.1"/>
</dbReference>
<evidence type="ECO:0000313" key="2">
    <source>
        <dbReference type="Proteomes" id="UP000281738"/>
    </source>
</evidence>
<sequence length="107" mass="11440">MRIYLPSTLEQLASYAAAGEVRDYDEPFVAADEDEESEYDALMAAADASADLQPAGARRVVVVAEVGREGDPVPLRRVVAVHADPEGAGPDGELAWFATQEIPALLR</sequence>
<gene>
    <name evidence="1" type="ORF">EDD33_2389</name>
</gene>
<comment type="caution">
    <text evidence="1">The sequence shown here is derived from an EMBL/GenBank/DDBJ whole genome shotgun (WGS) entry which is preliminary data.</text>
</comment>
<name>A0A3N2CVK7_9ACTN</name>
<dbReference type="Proteomes" id="UP000281738">
    <property type="component" value="Unassembled WGS sequence"/>
</dbReference>
<organism evidence="1 2">
    <name type="scientific">Nocardioides aurantiacus</name>
    <dbReference type="NCBI Taxonomy" id="86796"/>
    <lineage>
        <taxon>Bacteria</taxon>
        <taxon>Bacillati</taxon>
        <taxon>Actinomycetota</taxon>
        <taxon>Actinomycetes</taxon>
        <taxon>Propionibacteriales</taxon>
        <taxon>Nocardioidaceae</taxon>
        <taxon>Nocardioides</taxon>
    </lineage>
</organism>
<accession>A0A3N2CVK7</accession>
<dbReference type="InterPro" id="IPR054206">
    <property type="entry name" value="DUF6912"/>
</dbReference>
<reference evidence="1 2" key="1">
    <citation type="submission" date="2018-11" db="EMBL/GenBank/DDBJ databases">
        <title>Sequencing the genomes of 1000 actinobacteria strains.</title>
        <authorList>
            <person name="Klenk H.-P."/>
        </authorList>
    </citation>
    <scope>NUCLEOTIDE SEQUENCE [LARGE SCALE GENOMIC DNA]</scope>
    <source>
        <strain evidence="1 2">DSM 12652</strain>
    </source>
</reference>
<dbReference type="AlphaFoldDB" id="A0A3N2CVK7"/>
<keyword evidence="2" id="KW-1185">Reference proteome</keyword>
<proteinExistence type="predicted"/>
<evidence type="ECO:0000313" key="1">
    <source>
        <dbReference type="EMBL" id="ROR91519.1"/>
    </source>
</evidence>
<dbReference type="Pfam" id="PF21853">
    <property type="entry name" value="DUF6912"/>
    <property type="match status" value="1"/>
</dbReference>
<dbReference type="EMBL" id="RKHO01000001">
    <property type="protein sequence ID" value="ROR91519.1"/>
    <property type="molecule type" value="Genomic_DNA"/>
</dbReference>
<protein>
    <submittedName>
        <fullName evidence="1">Uncharacterized protein</fullName>
    </submittedName>
</protein>